<protein>
    <submittedName>
        <fullName evidence="1">Uncharacterized protein</fullName>
    </submittedName>
</protein>
<evidence type="ECO:0000313" key="2">
    <source>
        <dbReference type="Proteomes" id="UP000003434"/>
    </source>
</evidence>
<sequence length="394" mass="46288">MQLGWVNFSKEDRQKALDVINLLSEQGAVDELGIGTVRDAFANCFFPGTSTVQTRAKYFFIVPYILKDAVDGRYGKDIDKILKEIDADEKDCAKRLLNSDSKVEGVIGSRVLPKGWVSRRPSDIYWNGIKRYRIFCYKDLSIREYISPAVKIENQKFAIKSAKYTYDEEENNDDVDAGDIDSIKFWSLPSYGNDWRDNLTIDLTKEESEYLNKQIQKETRGSLLEYILKNKIILDEYDSFESLRYALSDKVDRKTSDMMKLACDFNNLIYMARVRYNLMLSEGENKEALSEWERLRNDIKYKAQVNLDEVFFKLKLINIRTKKFLCDIQSAFMNEDIDLADEIIRKRELHLKGSARAKLMRTKEFDHSKWVGGKELDYRFFNARRIINDIYNWR</sequence>
<dbReference type="eggNOG" id="ENOG502ZB6I">
    <property type="taxonomic scope" value="Bacteria"/>
</dbReference>
<name>E6LL15_9FIRM</name>
<proteinExistence type="predicted"/>
<dbReference type="Pfam" id="PF19888">
    <property type="entry name" value="DUF6361"/>
    <property type="match status" value="1"/>
</dbReference>
<organism evidence="1 2">
    <name type="scientific">Lachnoanaerobaculum saburreum DSM 3986</name>
    <dbReference type="NCBI Taxonomy" id="887325"/>
    <lineage>
        <taxon>Bacteria</taxon>
        <taxon>Bacillati</taxon>
        <taxon>Bacillota</taxon>
        <taxon>Clostridia</taxon>
        <taxon>Lachnospirales</taxon>
        <taxon>Lachnospiraceae</taxon>
        <taxon>Lachnoanaerobaculum</taxon>
    </lineage>
</organism>
<gene>
    <name evidence="1" type="ORF">HMPREF0381_0650</name>
</gene>
<dbReference type="HOGENOM" id="CLU_703606_0_0_9"/>
<dbReference type="AlphaFoldDB" id="E6LL15"/>
<accession>E6LL15</accession>
<dbReference type="Proteomes" id="UP000003434">
    <property type="component" value="Unassembled WGS sequence"/>
</dbReference>
<reference evidence="1 2" key="1">
    <citation type="submission" date="2010-12" db="EMBL/GenBank/DDBJ databases">
        <authorList>
            <person name="Muzny D."/>
            <person name="Qin X."/>
            <person name="Deng J."/>
            <person name="Jiang H."/>
            <person name="Liu Y."/>
            <person name="Qu J."/>
            <person name="Song X.-Z."/>
            <person name="Zhang L."/>
            <person name="Thornton R."/>
            <person name="Coyle M."/>
            <person name="Francisco L."/>
            <person name="Jackson L."/>
            <person name="Javaid M."/>
            <person name="Korchina V."/>
            <person name="Kovar C."/>
            <person name="Mata R."/>
            <person name="Mathew T."/>
            <person name="Ngo R."/>
            <person name="Nguyen L."/>
            <person name="Nguyen N."/>
            <person name="Okwuonu G."/>
            <person name="Ongeri F."/>
            <person name="Pham C."/>
            <person name="Simmons D."/>
            <person name="Wilczek-Boney K."/>
            <person name="Hale W."/>
            <person name="Jakkamsetti A."/>
            <person name="Pham P."/>
            <person name="Ruth R."/>
            <person name="San Lucas F."/>
            <person name="Warren J."/>
            <person name="Zhang J."/>
            <person name="Zhao Z."/>
            <person name="Zhou C."/>
            <person name="Zhu D."/>
            <person name="Lee S."/>
            <person name="Bess C."/>
            <person name="Blankenburg K."/>
            <person name="Forbes L."/>
            <person name="Fu Q."/>
            <person name="Gubbala S."/>
            <person name="Hirani K."/>
            <person name="Jayaseelan J.C."/>
            <person name="Lara F."/>
            <person name="Munidasa M."/>
            <person name="Palculict T."/>
            <person name="Patil S."/>
            <person name="Pu L.-L."/>
            <person name="Saada N."/>
            <person name="Tang L."/>
            <person name="Weissenberger G."/>
            <person name="Zhu Y."/>
            <person name="Hemphill L."/>
            <person name="Shang Y."/>
            <person name="Youmans B."/>
            <person name="Ayvaz T."/>
            <person name="Ross M."/>
            <person name="Santibanez J."/>
            <person name="Aqrawi P."/>
            <person name="Gross S."/>
            <person name="Joshi V."/>
            <person name="Fowler G."/>
            <person name="Nazareth L."/>
            <person name="Reid J."/>
            <person name="Worley K."/>
            <person name="Petrosino J."/>
            <person name="Highlander S."/>
            <person name="Gibbs R."/>
        </authorList>
    </citation>
    <scope>NUCLEOTIDE SEQUENCE [LARGE SCALE GENOMIC DNA]</scope>
    <source>
        <strain evidence="1 2">DSM 3986</strain>
    </source>
</reference>
<dbReference type="EMBL" id="AEPW01000016">
    <property type="protein sequence ID" value="EFU77474.1"/>
    <property type="molecule type" value="Genomic_DNA"/>
</dbReference>
<comment type="caution">
    <text evidence="1">The sequence shown here is derived from an EMBL/GenBank/DDBJ whole genome shotgun (WGS) entry which is preliminary data.</text>
</comment>
<evidence type="ECO:0000313" key="1">
    <source>
        <dbReference type="EMBL" id="EFU77474.1"/>
    </source>
</evidence>
<dbReference type="RefSeq" id="WP_008750420.1">
    <property type="nucleotide sequence ID" value="NZ_GL622296.1"/>
</dbReference>
<dbReference type="InterPro" id="IPR045941">
    <property type="entry name" value="DUF6361"/>
</dbReference>